<evidence type="ECO:0000256" key="2">
    <source>
        <dbReference type="SAM" id="SignalP"/>
    </source>
</evidence>
<comment type="caution">
    <text evidence="3">The sequence shown here is derived from an EMBL/GenBank/DDBJ whole genome shotgun (WGS) entry which is preliminary data.</text>
</comment>
<dbReference type="AlphaFoldDB" id="A0AAD5RRK3"/>
<organism evidence="3 4">
    <name type="scientific">Zalerion maritima</name>
    <dbReference type="NCBI Taxonomy" id="339359"/>
    <lineage>
        <taxon>Eukaryota</taxon>
        <taxon>Fungi</taxon>
        <taxon>Dikarya</taxon>
        <taxon>Ascomycota</taxon>
        <taxon>Pezizomycotina</taxon>
        <taxon>Sordariomycetes</taxon>
        <taxon>Lulworthiomycetidae</taxon>
        <taxon>Lulworthiales</taxon>
        <taxon>Lulworthiaceae</taxon>
        <taxon>Zalerion</taxon>
    </lineage>
</organism>
<keyword evidence="4" id="KW-1185">Reference proteome</keyword>
<protein>
    <submittedName>
        <fullName evidence="3">Uncharacterized protein</fullName>
    </submittedName>
</protein>
<accession>A0AAD5RRK3</accession>
<proteinExistence type="predicted"/>
<evidence type="ECO:0000313" key="3">
    <source>
        <dbReference type="EMBL" id="KAJ2902587.1"/>
    </source>
</evidence>
<dbReference type="EMBL" id="JAKWBI020000108">
    <property type="protein sequence ID" value="KAJ2902587.1"/>
    <property type="molecule type" value="Genomic_DNA"/>
</dbReference>
<feature type="signal peptide" evidence="2">
    <location>
        <begin position="1"/>
        <end position="23"/>
    </location>
</feature>
<gene>
    <name evidence="3" type="ORF">MKZ38_000348</name>
</gene>
<dbReference type="PANTHER" id="PTHR40640:SF1">
    <property type="entry name" value="ANCHORED GLYCOPROTEIN, PUTATIVE (AFU_ORTHOLOGUE AFUA_8G04860)-RELATED"/>
    <property type="match status" value="1"/>
</dbReference>
<feature type="compositionally biased region" description="Acidic residues" evidence="1">
    <location>
        <begin position="188"/>
        <end position="201"/>
    </location>
</feature>
<feature type="chain" id="PRO_5042071637" evidence="2">
    <location>
        <begin position="24"/>
        <end position="262"/>
    </location>
</feature>
<evidence type="ECO:0000256" key="1">
    <source>
        <dbReference type="SAM" id="MobiDB-lite"/>
    </source>
</evidence>
<keyword evidence="2" id="KW-0732">Signal</keyword>
<reference evidence="3" key="1">
    <citation type="submission" date="2022-07" db="EMBL/GenBank/DDBJ databases">
        <title>Draft genome sequence of Zalerion maritima ATCC 34329, a (micro)plastics degrading marine fungus.</title>
        <authorList>
            <person name="Paco A."/>
            <person name="Goncalves M.F.M."/>
            <person name="Rocha-Santos T.A.P."/>
            <person name="Alves A."/>
        </authorList>
    </citation>
    <scope>NUCLEOTIDE SEQUENCE</scope>
    <source>
        <strain evidence="3">ATCC 34329</strain>
    </source>
</reference>
<dbReference type="Proteomes" id="UP001201980">
    <property type="component" value="Unassembled WGS sequence"/>
</dbReference>
<feature type="compositionally biased region" description="Low complexity" evidence="1">
    <location>
        <begin position="171"/>
        <end position="183"/>
    </location>
</feature>
<feature type="compositionally biased region" description="Low complexity" evidence="1">
    <location>
        <begin position="202"/>
        <end position="230"/>
    </location>
</feature>
<sequence>MLSKNKTTLAAAVAAATTGTALAQDATPTPGTTLTTVTGTPAATTSVTSLLLGPFGGVGFIHASVVEVDESSTVYALDCDEDHPEECDISPFTVTEGDKDMHIVSSYIGAPMVADYSCTFTGLAETDTLSCYYTTTTSGEKTSEMTTEYDDPSLYFSPVTITAGLELLEEASATSTPEPTTESLDGSGDPEADGFSAEDADSSATGTAEAEESSSSTGTVTSESEDSTSTNEPVDVNAGNIVPRSGAAAVIFGALTAAFAMI</sequence>
<name>A0AAD5RRK3_9PEZI</name>
<evidence type="ECO:0000313" key="4">
    <source>
        <dbReference type="Proteomes" id="UP001201980"/>
    </source>
</evidence>
<feature type="region of interest" description="Disordered" evidence="1">
    <location>
        <begin position="171"/>
        <end position="240"/>
    </location>
</feature>
<dbReference type="PANTHER" id="PTHR40640">
    <property type="entry name" value="ANCHORED GLYCOPROTEIN, PUTATIVE (AFU_ORTHOLOGUE AFUA_8G04860)-RELATED"/>
    <property type="match status" value="1"/>
</dbReference>